<keyword evidence="9 16" id="KW-1133">Transmembrane helix</keyword>
<accession>A0A2S6G061</accession>
<dbReference type="PROSITE" id="PS00379">
    <property type="entry name" value="CDP_ALCOHOL_P_TRANSF"/>
    <property type="match status" value="1"/>
</dbReference>
<comment type="catalytic activity">
    <reaction evidence="1">
        <text>a CDP-1,2-diacyl-sn-glycerol + L-serine = a 1,2-diacyl-sn-glycero-3-phospho-L-serine + CMP + H(+)</text>
        <dbReference type="Rhea" id="RHEA:16913"/>
        <dbReference type="ChEBI" id="CHEBI:15378"/>
        <dbReference type="ChEBI" id="CHEBI:33384"/>
        <dbReference type="ChEBI" id="CHEBI:57262"/>
        <dbReference type="ChEBI" id="CHEBI:58332"/>
        <dbReference type="ChEBI" id="CHEBI:60377"/>
        <dbReference type="EC" id="2.7.8.8"/>
    </reaction>
</comment>
<evidence type="ECO:0000256" key="3">
    <source>
        <dbReference type="ARBA" id="ARBA00010441"/>
    </source>
</evidence>
<dbReference type="InterPro" id="IPR048254">
    <property type="entry name" value="CDP_ALCOHOL_P_TRANSF_CS"/>
</dbReference>
<dbReference type="InterPro" id="IPR043130">
    <property type="entry name" value="CDP-OH_PTrfase_TM_dom"/>
</dbReference>
<keyword evidence="7 15" id="KW-0808">Transferase</keyword>
<dbReference type="PANTHER" id="PTHR14269:SF61">
    <property type="entry name" value="CDP-DIACYLGLYCEROL--SERINE O-PHOSPHATIDYLTRANSFERASE"/>
    <property type="match status" value="1"/>
</dbReference>
<evidence type="ECO:0000256" key="1">
    <source>
        <dbReference type="ARBA" id="ARBA00000287"/>
    </source>
</evidence>
<feature type="transmembrane region" description="Helical" evidence="16">
    <location>
        <begin position="117"/>
        <end position="139"/>
    </location>
</feature>
<evidence type="ECO:0000256" key="12">
    <source>
        <dbReference type="ARBA" id="ARBA00023209"/>
    </source>
</evidence>
<dbReference type="Proteomes" id="UP000239863">
    <property type="component" value="Unassembled WGS sequence"/>
</dbReference>
<evidence type="ECO:0000256" key="10">
    <source>
        <dbReference type="ARBA" id="ARBA00023098"/>
    </source>
</evidence>
<dbReference type="STRING" id="37659.GCA_000703125_01749"/>
<keyword evidence="12" id="KW-0594">Phospholipid biosynthesis</keyword>
<evidence type="ECO:0000256" key="14">
    <source>
        <dbReference type="ARBA" id="ARBA00032361"/>
    </source>
</evidence>
<dbReference type="Pfam" id="PF01066">
    <property type="entry name" value="CDP-OH_P_transf"/>
    <property type="match status" value="1"/>
</dbReference>
<dbReference type="InterPro" id="IPR050324">
    <property type="entry name" value="CDP-alcohol_PTase-I"/>
</dbReference>
<feature type="transmembrane region" description="Helical" evidence="16">
    <location>
        <begin position="5"/>
        <end position="24"/>
    </location>
</feature>
<comment type="subcellular location">
    <subcellularLocation>
        <location evidence="2">Endomembrane system</location>
        <topology evidence="2">Multi-pass membrane protein</topology>
    </subcellularLocation>
</comment>
<name>A0A2S6G061_9CLOT</name>
<dbReference type="GO" id="GO:0016020">
    <property type="term" value="C:membrane"/>
    <property type="evidence" value="ECO:0007669"/>
    <property type="project" value="InterPro"/>
</dbReference>
<keyword evidence="6" id="KW-0444">Lipid biosynthesis</keyword>
<evidence type="ECO:0000256" key="8">
    <source>
        <dbReference type="ARBA" id="ARBA00022692"/>
    </source>
</evidence>
<evidence type="ECO:0000256" key="11">
    <source>
        <dbReference type="ARBA" id="ARBA00023136"/>
    </source>
</evidence>
<dbReference type="NCBIfam" id="TIGR00473">
    <property type="entry name" value="pssA"/>
    <property type="match status" value="1"/>
</dbReference>
<keyword evidence="13" id="KW-1208">Phospholipid metabolism</keyword>
<protein>
    <recommendedName>
        <fullName evidence="5">CDP-diacylglycerol--serine O-phosphatidyltransferase</fullName>
        <ecNumber evidence="4">2.7.8.8</ecNumber>
    </recommendedName>
    <alternativeName>
        <fullName evidence="14">Phosphatidylserine synthase</fullName>
    </alternativeName>
</protein>
<dbReference type="AlphaFoldDB" id="A0A2S6G061"/>
<keyword evidence="10" id="KW-0443">Lipid metabolism</keyword>
<dbReference type="GeneID" id="75090617"/>
<evidence type="ECO:0000313" key="17">
    <source>
        <dbReference type="EMBL" id="PPK49239.1"/>
    </source>
</evidence>
<evidence type="ECO:0000256" key="9">
    <source>
        <dbReference type="ARBA" id="ARBA00022989"/>
    </source>
</evidence>
<dbReference type="EC" id="2.7.8.8" evidence="4"/>
<evidence type="ECO:0000256" key="5">
    <source>
        <dbReference type="ARBA" id="ARBA00017171"/>
    </source>
</evidence>
<organism evidence="17 18">
    <name type="scientific">Clostridium algidicarnis DSM 15099</name>
    <dbReference type="NCBI Taxonomy" id="1121295"/>
    <lineage>
        <taxon>Bacteria</taxon>
        <taxon>Bacillati</taxon>
        <taxon>Bacillota</taxon>
        <taxon>Clostridia</taxon>
        <taxon>Eubacteriales</taxon>
        <taxon>Clostridiaceae</taxon>
        <taxon>Clostridium</taxon>
    </lineage>
</organism>
<dbReference type="InterPro" id="IPR000462">
    <property type="entry name" value="CDP-OH_P_trans"/>
</dbReference>
<comment type="similarity">
    <text evidence="3 15">Belongs to the CDP-alcohol phosphatidyltransferase class-I family.</text>
</comment>
<evidence type="ECO:0000256" key="15">
    <source>
        <dbReference type="RuleBase" id="RU003750"/>
    </source>
</evidence>
<dbReference type="InterPro" id="IPR004533">
    <property type="entry name" value="CDP-diaglyc--ser_O-PTrfase"/>
</dbReference>
<dbReference type="EMBL" id="PTIS01000002">
    <property type="protein sequence ID" value="PPK49239.1"/>
    <property type="molecule type" value="Genomic_DNA"/>
</dbReference>
<feature type="transmembrane region" description="Helical" evidence="16">
    <location>
        <begin position="145"/>
        <end position="162"/>
    </location>
</feature>
<evidence type="ECO:0000256" key="16">
    <source>
        <dbReference type="SAM" id="Phobius"/>
    </source>
</evidence>
<keyword evidence="8 16" id="KW-0812">Transmembrane</keyword>
<comment type="caution">
    <text evidence="17">The sequence shown here is derived from an EMBL/GenBank/DDBJ whole genome shotgun (WGS) entry which is preliminary data.</text>
</comment>
<dbReference type="PANTHER" id="PTHR14269">
    <property type="entry name" value="CDP-DIACYLGLYCEROL--GLYCEROL-3-PHOSPHATE 3-PHOSPHATIDYLTRANSFERASE-RELATED"/>
    <property type="match status" value="1"/>
</dbReference>
<dbReference type="OrthoDB" id="9777147at2"/>
<evidence type="ECO:0000256" key="13">
    <source>
        <dbReference type="ARBA" id="ARBA00023264"/>
    </source>
</evidence>
<sequence>MKKSFLPNLFTFANLGFGIMSLLMNFRGDYKLACIFIIIAGLIDRYDGTIARMLDVSSDLGKQLDSLSDLVSFGVAPSMLAYNMYNFIDLGILGYAILIIFPICGAYRLAKFNSVEFKGFFSGIPITAAGCIMALFGLLTLKGEINFILPTLLMSILSYLMISNIKIKKI</sequence>
<dbReference type="RefSeq" id="WP_029452479.1">
    <property type="nucleotide sequence ID" value="NZ_PTIS01000002.1"/>
</dbReference>
<dbReference type="Gene3D" id="1.20.120.1760">
    <property type="match status" value="1"/>
</dbReference>
<feature type="transmembrane region" description="Helical" evidence="16">
    <location>
        <begin position="91"/>
        <end position="110"/>
    </location>
</feature>
<dbReference type="GO" id="GO:0012505">
    <property type="term" value="C:endomembrane system"/>
    <property type="evidence" value="ECO:0007669"/>
    <property type="project" value="UniProtKB-SubCell"/>
</dbReference>
<dbReference type="GO" id="GO:0008654">
    <property type="term" value="P:phospholipid biosynthetic process"/>
    <property type="evidence" value="ECO:0007669"/>
    <property type="project" value="UniProtKB-KW"/>
</dbReference>
<evidence type="ECO:0000256" key="2">
    <source>
        <dbReference type="ARBA" id="ARBA00004127"/>
    </source>
</evidence>
<evidence type="ECO:0000256" key="4">
    <source>
        <dbReference type="ARBA" id="ARBA00013174"/>
    </source>
</evidence>
<evidence type="ECO:0000256" key="6">
    <source>
        <dbReference type="ARBA" id="ARBA00022516"/>
    </source>
</evidence>
<evidence type="ECO:0000313" key="18">
    <source>
        <dbReference type="Proteomes" id="UP000239863"/>
    </source>
</evidence>
<keyword evidence="11 16" id="KW-0472">Membrane</keyword>
<evidence type="ECO:0000256" key="7">
    <source>
        <dbReference type="ARBA" id="ARBA00022679"/>
    </source>
</evidence>
<dbReference type="GO" id="GO:0003882">
    <property type="term" value="F:CDP-diacylglycerol-serine O-phosphatidyltransferase activity"/>
    <property type="evidence" value="ECO:0007669"/>
    <property type="project" value="UniProtKB-EC"/>
</dbReference>
<reference evidence="17 18" key="1">
    <citation type="submission" date="2018-02" db="EMBL/GenBank/DDBJ databases">
        <title>Genomic Encyclopedia of Archaeal and Bacterial Type Strains, Phase II (KMG-II): from individual species to whole genera.</title>
        <authorList>
            <person name="Goeker M."/>
        </authorList>
    </citation>
    <scope>NUCLEOTIDE SEQUENCE [LARGE SCALE GENOMIC DNA]</scope>
    <source>
        <strain evidence="17 18">DSM 15099</strain>
    </source>
</reference>
<proteinExistence type="inferred from homology"/>
<gene>
    <name evidence="17" type="ORF">BD821_102154</name>
</gene>